<sequence>MVTKDQLQRRITPLDGKDYGAFQSLIGTYDFEQFALIIDQIPKDPYAPPHTGIYRVQFSLADTVIEDDMIGSRIREIACRDFYARQFFYHSNKIAGKRRGTGYSGIITINEPGQTILDRSSVVINENILEIRCFVGLPASKRNVKAKLAVKMLLEELPEIVNMSLHRENTGRDQLLSHIHTAVDAEFLREKLSDLGLLAFIANGAILPRESGISDRTMTSDSIIPFKSPESLKTEIDLPYAGKTTGMGIPQGVTLLAGGGYHGKSTLLQVIEMGVYNHIAGDGREQCVSLIETVKVRSYSGRHVVKTDISPFIRNLPFQEDTSAFSTENASGSTSQAANIIEAIEMGAKVILMDEDTCATNFMIRDMYMQKLVKKSDEPITSYIDKVRQLYLENKTSTILALGGVGDYFEVADHVIQMINYLPEDVSAQAKDIMINHPTQRTKEDVEFPIQPKARIPVPESVDPMSGYGKWRLYTTEIDTLHFGRNKIDLTDLEQLIELSQTKAIGFSMLYARKYMNGKRTLKQVIDLVMADLEKNGLDILSDKISGYFAQFRSFELAFALNRMRSFTVNQI</sequence>
<evidence type="ECO:0000259" key="2">
    <source>
        <dbReference type="Pfam" id="PF20446"/>
    </source>
</evidence>
<evidence type="ECO:0000313" key="5">
    <source>
        <dbReference type="EMBL" id="RAL99832.1"/>
    </source>
</evidence>
<reference evidence="5 6" key="1">
    <citation type="submission" date="2018-06" db="EMBL/GenBank/DDBJ databases">
        <title>Complete Genome Sequence of Desulfobacter hydrogenophilus (DSM3380).</title>
        <authorList>
            <person name="Marietou A."/>
            <person name="Schreiber L."/>
            <person name="Marshall I."/>
            <person name="Jorgensen B."/>
        </authorList>
    </citation>
    <scope>NUCLEOTIDE SEQUENCE [LARGE SCALE GENOMIC DNA]</scope>
    <source>
        <strain evidence="5 6">DSM 3380</strain>
    </source>
</reference>
<protein>
    <submittedName>
        <fullName evidence="5">ATPase</fullName>
    </submittedName>
</protein>
<gene>
    <name evidence="5" type="ORF">DO021_22365</name>
    <name evidence="4" type="ORF">EYB58_07990</name>
</gene>
<evidence type="ECO:0000259" key="3">
    <source>
        <dbReference type="Pfam" id="PF21117"/>
    </source>
</evidence>
<reference evidence="4 7" key="2">
    <citation type="submission" date="2019-02" db="EMBL/GenBank/DDBJ databases">
        <title>Complete genome sequence of Desulfobacter hydrogenophilus AcRS1.</title>
        <authorList>
            <person name="Marietou A."/>
            <person name="Lund M.B."/>
            <person name="Marshall I.P.G."/>
            <person name="Schreiber L."/>
            <person name="Jorgensen B."/>
        </authorList>
    </citation>
    <scope>NUCLEOTIDE SEQUENCE [LARGE SCALE GENOMIC DNA]</scope>
    <source>
        <strain evidence="4 7">AcRS1</strain>
    </source>
</reference>
<dbReference type="Pfam" id="PF21117">
    <property type="entry name" value="MRB1590_C"/>
    <property type="match status" value="1"/>
</dbReference>
<name>A0A328F9S6_9BACT</name>
<accession>A0A328F9S6</accession>
<dbReference type="InterPro" id="IPR027417">
    <property type="entry name" value="P-loop_NTPase"/>
</dbReference>
<evidence type="ECO:0000313" key="4">
    <source>
        <dbReference type="EMBL" id="QBH15546.1"/>
    </source>
</evidence>
<evidence type="ECO:0000259" key="1">
    <source>
        <dbReference type="Pfam" id="PF09818"/>
    </source>
</evidence>
<dbReference type="Proteomes" id="UP000293902">
    <property type="component" value="Chromosome"/>
</dbReference>
<dbReference type="Proteomes" id="UP000248798">
    <property type="component" value="Unassembled WGS sequence"/>
</dbReference>
<dbReference type="InterPro" id="IPR046833">
    <property type="entry name" value="ABC_N"/>
</dbReference>
<dbReference type="Pfam" id="PF20446">
    <property type="entry name" value="ABC_N"/>
    <property type="match status" value="1"/>
</dbReference>
<feature type="domain" description="ATPase of the ABC class N-terminal" evidence="2">
    <location>
        <begin position="5"/>
        <end position="165"/>
    </location>
</feature>
<dbReference type="AlphaFoldDB" id="A0A328F9S6"/>
<proteinExistence type="predicted"/>
<dbReference type="SUPFAM" id="SSF52540">
    <property type="entry name" value="P-loop containing nucleoside triphosphate hydrolases"/>
    <property type="match status" value="1"/>
</dbReference>
<dbReference type="EMBL" id="CP036313">
    <property type="protein sequence ID" value="QBH15546.1"/>
    <property type="molecule type" value="Genomic_DNA"/>
</dbReference>
<dbReference type="PANTHER" id="PTHR38149:SF1">
    <property type="entry name" value="ATPASE"/>
    <property type="match status" value="1"/>
</dbReference>
<feature type="domain" description="ATPase of the ABC class C-terminal" evidence="1">
    <location>
        <begin position="173"/>
        <end position="449"/>
    </location>
</feature>
<dbReference type="InterPro" id="IPR046834">
    <property type="entry name" value="ABC_ATPase_C"/>
</dbReference>
<dbReference type="OrthoDB" id="9809999at2"/>
<dbReference type="EMBL" id="QLNI01000098">
    <property type="protein sequence ID" value="RAL99832.1"/>
    <property type="molecule type" value="Genomic_DNA"/>
</dbReference>
<feature type="domain" description="MRB1590-like C-terminal" evidence="3">
    <location>
        <begin position="475"/>
        <end position="569"/>
    </location>
</feature>
<dbReference type="RefSeq" id="WP_111960803.1">
    <property type="nucleotide sequence ID" value="NZ_CP036313.1"/>
</dbReference>
<evidence type="ECO:0000313" key="7">
    <source>
        <dbReference type="Proteomes" id="UP000293902"/>
    </source>
</evidence>
<dbReference type="Pfam" id="PF09818">
    <property type="entry name" value="ABC_ATPase"/>
    <property type="match status" value="1"/>
</dbReference>
<dbReference type="PANTHER" id="PTHR38149">
    <property type="entry name" value="ATPASE"/>
    <property type="match status" value="1"/>
</dbReference>
<dbReference type="InterPro" id="IPR049069">
    <property type="entry name" value="MRB1590-like_C"/>
</dbReference>
<keyword evidence="7" id="KW-1185">Reference proteome</keyword>
<dbReference type="InterPro" id="IPR019195">
    <property type="entry name" value="ABC_ATPase_put"/>
</dbReference>
<organism evidence="5 6">
    <name type="scientific">Desulfobacter hydrogenophilus</name>
    <dbReference type="NCBI Taxonomy" id="2291"/>
    <lineage>
        <taxon>Bacteria</taxon>
        <taxon>Pseudomonadati</taxon>
        <taxon>Thermodesulfobacteriota</taxon>
        <taxon>Desulfobacteria</taxon>
        <taxon>Desulfobacterales</taxon>
        <taxon>Desulfobacteraceae</taxon>
        <taxon>Desulfobacter</taxon>
    </lineage>
</organism>
<evidence type="ECO:0000313" key="6">
    <source>
        <dbReference type="Proteomes" id="UP000248798"/>
    </source>
</evidence>